<dbReference type="PROSITE" id="PS00027">
    <property type="entry name" value="HOMEOBOX_1"/>
    <property type="match status" value="1"/>
</dbReference>
<evidence type="ECO:0000256" key="1">
    <source>
        <dbReference type="ARBA" id="ARBA00004123"/>
    </source>
</evidence>
<reference evidence="13 14" key="1">
    <citation type="journal article" date="2019" name="Philos. Trans. R. Soc. Lond., B, Biol. Sci.">
        <title>Ant behaviour and brain gene expression of defending hosts depend on the ecological success of the intruding social parasite.</title>
        <authorList>
            <person name="Kaur R."/>
            <person name="Stoldt M."/>
            <person name="Jongepier E."/>
            <person name="Feldmeyer B."/>
            <person name="Menzel F."/>
            <person name="Bornberg-Bauer E."/>
            <person name="Foitzik S."/>
        </authorList>
    </citation>
    <scope>NUCLEOTIDE SEQUENCE [LARGE SCALE GENOMIC DNA]</scope>
    <source>
        <tissue evidence="13">Whole body</tissue>
    </source>
</reference>
<dbReference type="GO" id="GO:0000978">
    <property type="term" value="F:RNA polymerase II cis-regulatory region sequence-specific DNA binding"/>
    <property type="evidence" value="ECO:0007669"/>
    <property type="project" value="TreeGrafter"/>
</dbReference>
<dbReference type="PROSITE" id="PS50071">
    <property type="entry name" value="HOMEOBOX_2"/>
    <property type="match status" value="1"/>
</dbReference>
<feature type="DNA-binding region" description="Homeobox" evidence="9">
    <location>
        <begin position="423"/>
        <end position="482"/>
    </location>
</feature>
<keyword evidence="6 9" id="KW-0371">Homeobox</keyword>
<dbReference type="GO" id="GO:0030182">
    <property type="term" value="P:neuron differentiation"/>
    <property type="evidence" value="ECO:0007669"/>
    <property type="project" value="TreeGrafter"/>
</dbReference>
<accession>A0A4S2JUR9</accession>
<dbReference type="SMART" id="SM00389">
    <property type="entry name" value="HOX"/>
    <property type="match status" value="1"/>
</dbReference>
<dbReference type="STRING" id="300112.A0A4S2JUR9"/>
<dbReference type="GO" id="GO:0007417">
    <property type="term" value="P:central nervous system development"/>
    <property type="evidence" value="ECO:0007669"/>
    <property type="project" value="TreeGrafter"/>
</dbReference>
<sequence length="512" mass="58941">PNYRKVLNADDIADERLKRGANYVYARAHLRLHGYASWERLVVSASSSELVGLGESLLMGACYEGRGSSFRRTATRKNGLRLDGVSKEHFKMETSDPSGRLTAEDLSDCISDSSHSESQLRAFQSYERIKELNLSIDKTKEDASTEPKDFHLSLEDSDRTLRFNEFPCENPTRNLTMTLNKAKDFAYSPNNLTEINYSLDRSNENEESADAVTLCRSKNSSAKNVLFNLRETKQRSPHASLSSLDRYSKDLNFVVEKEMKDFGLLKNYNLDRMKEFNFSLDRMRDTHISSLALERLRGGAGVLENSSMLDHKEFRNLQVQPRNPDLEAIALERMRRSHLLGTELSAQNLSTQVPHPHSITHMQHSQQQQQQQAKSFTIDAILGLRNNQREKRSQQQQYRKHQGQESSTKNGSSSSSSGGGGKVKRVRTIFTAEQLERLEGEFARQQYMVGPERLYLAHALRLTEAQVKVWFQNRRIKWRKLHHEQQSQRVHEFQRTLNSSLEHEDSNETDKW</sequence>
<evidence type="ECO:0000313" key="14">
    <source>
        <dbReference type="Proteomes" id="UP000310200"/>
    </source>
</evidence>
<keyword evidence="14" id="KW-1185">Reference proteome</keyword>
<dbReference type="PANTHER" id="PTHR24339:SF67">
    <property type="entry name" value="GNOT1 HOMEODOMAIN PROTEIN-RELATED"/>
    <property type="match status" value="1"/>
</dbReference>
<evidence type="ECO:0000256" key="9">
    <source>
        <dbReference type="PROSITE-ProRule" id="PRU00108"/>
    </source>
</evidence>
<dbReference type="Proteomes" id="UP000310200">
    <property type="component" value="Unassembled WGS sequence"/>
</dbReference>
<dbReference type="Gene3D" id="1.10.10.60">
    <property type="entry name" value="Homeodomain-like"/>
    <property type="match status" value="1"/>
</dbReference>
<evidence type="ECO:0000256" key="2">
    <source>
        <dbReference type="ARBA" id="ARBA00022473"/>
    </source>
</evidence>
<dbReference type="InterPro" id="IPR001356">
    <property type="entry name" value="HD"/>
</dbReference>
<evidence type="ECO:0000256" key="11">
    <source>
        <dbReference type="SAM" id="MobiDB-lite"/>
    </source>
</evidence>
<feature type="non-terminal residue" evidence="13">
    <location>
        <position position="512"/>
    </location>
</feature>
<feature type="region of interest" description="Disordered" evidence="11">
    <location>
        <begin position="354"/>
        <end position="374"/>
    </location>
</feature>
<evidence type="ECO:0000256" key="6">
    <source>
        <dbReference type="ARBA" id="ARBA00023155"/>
    </source>
</evidence>
<dbReference type="InterPro" id="IPR017970">
    <property type="entry name" value="Homeobox_CS"/>
</dbReference>
<dbReference type="SUPFAM" id="SSF46689">
    <property type="entry name" value="Homeodomain-like"/>
    <property type="match status" value="1"/>
</dbReference>
<dbReference type="FunFam" id="1.10.10.60:FF:000450">
    <property type="entry name" value="Homeobox protein notochord"/>
    <property type="match status" value="1"/>
</dbReference>
<dbReference type="CDD" id="cd00086">
    <property type="entry name" value="homeodomain"/>
    <property type="match status" value="1"/>
</dbReference>
<dbReference type="Pfam" id="PF00046">
    <property type="entry name" value="Homeodomain"/>
    <property type="match status" value="1"/>
</dbReference>
<evidence type="ECO:0000256" key="8">
    <source>
        <dbReference type="ARBA" id="ARBA00023242"/>
    </source>
</evidence>
<evidence type="ECO:0000256" key="3">
    <source>
        <dbReference type="ARBA" id="ARBA00022491"/>
    </source>
</evidence>
<keyword evidence="5 9" id="KW-0238">DNA-binding</keyword>
<evidence type="ECO:0000256" key="4">
    <source>
        <dbReference type="ARBA" id="ARBA00023015"/>
    </source>
</evidence>
<comment type="caution">
    <text evidence="13">The sequence shown here is derived from an EMBL/GenBank/DDBJ whole genome shotgun (WGS) entry which is preliminary data.</text>
</comment>
<keyword evidence="7" id="KW-0804">Transcription</keyword>
<gene>
    <name evidence="13" type="ORF">DBV15_06744</name>
</gene>
<feature type="non-terminal residue" evidence="13">
    <location>
        <position position="1"/>
    </location>
</feature>
<protein>
    <submittedName>
        <fullName evidence="13">Homeobox protein not2</fullName>
    </submittedName>
</protein>
<dbReference type="AlphaFoldDB" id="A0A4S2JUR9"/>
<evidence type="ECO:0000256" key="5">
    <source>
        <dbReference type="ARBA" id="ARBA00023125"/>
    </source>
</evidence>
<proteinExistence type="predicted"/>
<keyword evidence="3" id="KW-0678">Repressor</keyword>
<evidence type="ECO:0000313" key="13">
    <source>
        <dbReference type="EMBL" id="TGZ38397.1"/>
    </source>
</evidence>
<evidence type="ECO:0000256" key="10">
    <source>
        <dbReference type="RuleBase" id="RU000682"/>
    </source>
</evidence>
<dbReference type="InterPro" id="IPR009057">
    <property type="entry name" value="Homeodomain-like_sf"/>
</dbReference>
<evidence type="ECO:0000256" key="7">
    <source>
        <dbReference type="ARBA" id="ARBA00023163"/>
    </source>
</evidence>
<name>A0A4S2JUR9_9HYME</name>
<dbReference type="InterPro" id="IPR050877">
    <property type="entry name" value="EMX-VAX-Noto_Homeobox_TFs"/>
</dbReference>
<keyword evidence="2" id="KW-0217">Developmental protein</keyword>
<comment type="subcellular location">
    <subcellularLocation>
        <location evidence="1 9 10">Nucleus</location>
    </subcellularLocation>
</comment>
<keyword evidence="4" id="KW-0805">Transcription regulation</keyword>
<dbReference type="EMBL" id="QBLH01003435">
    <property type="protein sequence ID" value="TGZ38397.1"/>
    <property type="molecule type" value="Genomic_DNA"/>
</dbReference>
<keyword evidence="8 9" id="KW-0539">Nucleus</keyword>
<dbReference type="GO" id="GO:0000981">
    <property type="term" value="F:DNA-binding transcription factor activity, RNA polymerase II-specific"/>
    <property type="evidence" value="ECO:0007669"/>
    <property type="project" value="InterPro"/>
</dbReference>
<feature type="region of interest" description="Disordered" evidence="11">
    <location>
        <begin position="388"/>
        <end position="425"/>
    </location>
</feature>
<evidence type="ECO:0000259" key="12">
    <source>
        <dbReference type="PROSITE" id="PS50071"/>
    </source>
</evidence>
<feature type="domain" description="Homeobox" evidence="12">
    <location>
        <begin position="421"/>
        <end position="481"/>
    </location>
</feature>
<organism evidence="13 14">
    <name type="scientific">Temnothorax longispinosus</name>
    <dbReference type="NCBI Taxonomy" id="300112"/>
    <lineage>
        <taxon>Eukaryota</taxon>
        <taxon>Metazoa</taxon>
        <taxon>Ecdysozoa</taxon>
        <taxon>Arthropoda</taxon>
        <taxon>Hexapoda</taxon>
        <taxon>Insecta</taxon>
        <taxon>Pterygota</taxon>
        <taxon>Neoptera</taxon>
        <taxon>Endopterygota</taxon>
        <taxon>Hymenoptera</taxon>
        <taxon>Apocrita</taxon>
        <taxon>Aculeata</taxon>
        <taxon>Formicoidea</taxon>
        <taxon>Formicidae</taxon>
        <taxon>Myrmicinae</taxon>
        <taxon>Temnothorax</taxon>
    </lineage>
</organism>
<dbReference type="GO" id="GO:0005634">
    <property type="term" value="C:nucleus"/>
    <property type="evidence" value="ECO:0007669"/>
    <property type="project" value="UniProtKB-SubCell"/>
</dbReference>
<dbReference type="PANTHER" id="PTHR24339">
    <property type="entry name" value="HOMEOBOX PROTEIN EMX-RELATED"/>
    <property type="match status" value="1"/>
</dbReference>